<reference evidence="3 4" key="1">
    <citation type="submission" date="2019-03" db="EMBL/GenBank/DDBJ databases">
        <title>Genomic Encyclopedia of Type Strains, Phase III (KMG-III): the genomes of soil and plant-associated and newly described type strains.</title>
        <authorList>
            <person name="Whitman W."/>
        </authorList>
    </citation>
    <scope>NUCLEOTIDE SEQUENCE [LARGE SCALE GENOMIC DNA]</scope>
    <source>
        <strain evidence="3 4">VKM Ac-2527</strain>
    </source>
</reference>
<organism evidence="3 4">
    <name type="scientific">Kribbella caucasensis</name>
    <dbReference type="NCBI Taxonomy" id="2512215"/>
    <lineage>
        <taxon>Bacteria</taxon>
        <taxon>Bacillati</taxon>
        <taxon>Actinomycetota</taxon>
        <taxon>Actinomycetes</taxon>
        <taxon>Propionibacteriales</taxon>
        <taxon>Kribbellaceae</taxon>
        <taxon>Kribbella</taxon>
    </lineage>
</organism>
<feature type="transmembrane region" description="Helical" evidence="2">
    <location>
        <begin position="30"/>
        <end position="49"/>
    </location>
</feature>
<dbReference type="SUPFAM" id="SSF53649">
    <property type="entry name" value="Alkaline phosphatase-like"/>
    <property type="match status" value="1"/>
</dbReference>
<keyword evidence="2" id="KW-1133">Transmembrane helix</keyword>
<feature type="transmembrane region" description="Helical" evidence="2">
    <location>
        <begin position="61"/>
        <end position="78"/>
    </location>
</feature>
<name>A0A4R6KGL8_9ACTN</name>
<feature type="region of interest" description="Disordered" evidence="1">
    <location>
        <begin position="695"/>
        <end position="728"/>
    </location>
</feature>
<feature type="transmembrane region" description="Helical" evidence="2">
    <location>
        <begin position="120"/>
        <end position="140"/>
    </location>
</feature>
<evidence type="ECO:0000256" key="1">
    <source>
        <dbReference type="SAM" id="MobiDB-lite"/>
    </source>
</evidence>
<evidence type="ECO:0000256" key="2">
    <source>
        <dbReference type="SAM" id="Phobius"/>
    </source>
</evidence>
<dbReference type="EMBL" id="SNWQ01000005">
    <property type="protein sequence ID" value="TDO50020.1"/>
    <property type="molecule type" value="Genomic_DNA"/>
</dbReference>
<comment type="caution">
    <text evidence="3">The sequence shown here is derived from an EMBL/GenBank/DDBJ whole genome shotgun (WGS) entry which is preliminary data.</text>
</comment>
<dbReference type="Gene3D" id="3.40.720.10">
    <property type="entry name" value="Alkaline Phosphatase, subunit A"/>
    <property type="match status" value="1"/>
</dbReference>
<keyword evidence="2" id="KW-0472">Membrane</keyword>
<dbReference type="InterPro" id="IPR002591">
    <property type="entry name" value="Phosphodiest/P_Trfase"/>
</dbReference>
<keyword evidence="4" id="KW-1185">Reference proteome</keyword>
<keyword evidence="2" id="KW-0812">Transmembrane</keyword>
<dbReference type="Proteomes" id="UP000295388">
    <property type="component" value="Unassembled WGS sequence"/>
</dbReference>
<dbReference type="InterPro" id="IPR017850">
    <property type="entry name" value="Alkaline_phosphatase_core_sf"/>
</dbReference>
<dbReference type="RefSeq" id="WP_238165551.1">
    <property type="nucleotide sequence ID" value="NZ_SNWQ01000005.1"/>
</dbReference>
<evidence type="ECO:0000313" key="4">
    <source>
        <dbReference type="Proteomes" id="UP000295388"/>
    </source>
</evidence>
<protein>
    <submittedName>
        <fullName evidence="3">Type I phosphodiesterase/nucleotide pyrophosphatase</fullName>
    </submittedName>
</protein>
<evidence type="ECO:0000313" key="3">
    <source>
        <dbReference type="EMBL" id="TDO50020.1"/>
    </source>
</evidence>
<sequence length="728" mass="78287">MAKPPEQVSGDRRRLPIQLSLRRTTVGLQALLYGGLASLVSLVITFWTLPQISSDGTVPVLRLAVLLAVIGLLMRWLLAAIALLIGSIGVLVGGLLSQFGVVYLGITLDPGVNLHGGVEAVWLVSIVMSSVSAFVGWVAYAGSDDAYAAEVMRGVRRKARRIQPAPKTGMLIIQLDGLSAPLLNWMVLSGNLPHLGGWIRDGSHSLVGWHTGVPATTPASQAGILHGGSGQIPAFRWYEKETGRVMVTNRGRDAAELEKRMSDGRGLLADGGVSISNNWSGDAPNSMLVFSRAALPPTRSRGYVRFFSSPQGAARGLVLCVAEMVKELHQARRQRRRKLVPRVKRGGSYIFLRAVSNVLLRDLNVSLITDELVNGTPVIYCDFVDYDEVAHHAGPTRPESLQTLEGLDRVLGALKRIIEILPHSYEIVVLSDHGQSQGSTFLQRYGRTLPQVVDDLVDTTKEPVAAVGKSEGWGPVNAFLTELSLRRSVAGAVTRKTFHGKASRGEVELGPADCDPPVAADEQMVVTSSGNLALIYLATTPGRVPLEEIELLHPRLIPGLATHPGIGFVVVDSLAEGPVAIGRAGVRVLRTGRIEGIDPLAEYGAQAAASMLRHAEMPNNGDIVVISRLDEYTHEVAAFEELVGCHGGIGGWQTEAVLVHPRRWIVDEPPVGSDAVHELLIGWLDQLGQRRHPAELTQADGHFPDSRLTTGRRAGERVPSPSDASVEA</sequence>
<gene>
    <name evidence="3" type="ORF">EV643_105250</name>
</gene>
<feature type="transmembrane region" description="Helical" evidence="2">
    <location>
        <begin position="84"/>
        <end position="108"/>
    </location>
</feature>
<proteinExistence type="predicted"/>
<dbReference type="Pfam" id="PF01663">
    <property type="entry name" value="Phosphodiest"/>
    <property type="match status" value="1"/>
</dbReference>
<accession>A0A4R6KGL8</accession>
<dbReference type="AlphaFoldDB" id="A0A4R6KGL8"/>